<dbReference type="Pfam" id="PF01157">
    <property type="entry name" value="Ribosomal_L21e"/>
    <property type="match status" value="1"/>
</dbReference>
<dbReference type="GO" id="GO:0006412">
    <property type="term" value="P:translation"/>
    <property type="evidence" value="ECO:0007669"/>
    <property type="project" value="InterPro"/>
</dbReference>
<accession>D8LFN3</accession>
<name>D8LFN3_ECTSI</name>
<dbReference type="OrthoDB" id="1539250at2759"/>
<dbReference type="GO" id="GO:0003735">
    <property type="term" value="F:structural constituent of ribosome"/>
    <property type="evidence" value="ECO:0007669"/>
    <property type="project" value="InterPro"/>
</dbReference>
<dbReference type="InterPro" id="IPR036948">
    <property type="entry name" value="Ribosomal_eL21_sf"/>
</dbReference>
<proteinExistence type="inferred from homology"/>
<protein>
    <recommendedName>
        <fullName evidence="10">60S ribosomal protein L21</fullName>
    </recommendedName>
</protein>
<dbReference type="PANTHER" id="PTHR20981">
    <property type="entry name" value="60S RIBOSOMAL PROTEIN L21"/>
    <property type="match status" value="1"/>
</dbReference>
<dbReference type="STRING" id="2880.D8LFN3"/>
<dbReference type="PROSITE" id="PS01171">
    <property type="entry name" value="RIBOSOMAL_L21E"/>
    <property type="match status" value="1"/>
</dbReference>
<dbReference type="SUPFAM" id="SSF50104">
    <property type="entry name" value="Translation proteins SH3-like domain"/>
    <property type="match status" value="1"/>
</dbReference>
<gene>
    <name evidence="8" type="ORF">Esi_0015_0162</name>
</gene>
<evidence type="ECO:0000256" key="5">
    <source>
        <dbReference type="ARBA" id="ARBA00022980"/>
    </source>
</evidence>
<evidence type="ECO:0000256" key="3">
    <source>
        <dbReference type="ARBA" id="ARBA00022528"/>
    </source>
</evidence>
<dbReference type="FunFam" id="2.30.30.70:FF:000001">
    <property type="entry name" value="60S ribosomal protein L21"/>
    <property type="match status" value="1"/>
</dbReference>
<keyword evidence="3" id="KW-0150">Chloroplast</keyword>
<keyword evidence="4" id="KW-0934">Plastid</keyword>
<feature type="compositionally biased region" description="Basic and acidic residues" evidence="7">
    <location>
        <begin position="96"/>
        <end position="116"/>
    </location>
</feature>
<dbReference type="Gene3D" id="2.30.30.70">
    <property type="entry name" value="Ribosomal protein L21"/>
    <property type="match status" value="1"/>
</dbReference>
<dbReference type="FunCoup" id="D8LFN3">
    <property type="interactions" value="439"/>
</dbReference>
<dbReference type="EMBL" id="FN649760">
    <property type="protein sequence ID" value="CBN79953.1"/>
    <property type="molecule type" value="Genomic_DNA"/>
</dbReference>
<evidence type="ECO:0000313" key="8">
    <source>
        <dbReference type="EMBL" id="CBN79953.1"/>
    </source>
</evidence>
<evidence type="ECO:0000256" key="7">
    <source>
        <dbReference type="SAM" id="MobiDB-lite"/>
    </source>
</evidence>
<evidence type="ECO:0008006" key="10">
    <source>
        <dbReference type="Google" id="ProtNLM"/>
    </source>
</evidence>
<dbReference type="Gene3D" id="6.10.250.3260">
    <property type="match status" value="1"/>
</dbReference>
<evidence type="ECO:0000256" key="2">
    <source>
        <dbReference type="ARBA" id="ARBA00008427"/>
    </source>
</evidence>
<organism evidence="8 9">
    <name type="scientific">Ectocarpus siliculosus</name>
    <name type="common">Brown alga</name>
    <name type="synonym">Conferva siliculosa</name>
    <dbReference type="NCBI Taxonomy" id="2880"/>
    <lineage>
        <taxon>Eukaryota</taxon>
        <taxon>Sar</taxon>
        <taxon>Stramenopiles</taxon>
        <taxon>Ochrophyta</taxon>
        <taxon>PX clade</taxon>
        <taxon>Phaeophyceae</taxon>
        <taxon>Ectocarpales</taxon>
        <taxon>Ectocarpaceae</taxon>
        <taxon>Ectocarpus</taxon>
    </lineage>
</organism>
<dbReference type="AlphaFoldDB" id="D8LFN3"/>
<evidence type="ECO:0000313" key="9">
    <source>
        <dbReference type="Proteomes" id="UP000002630"/>
    </source>
</evidence>
<dbReference type="GO" id="GO:0009507">
    <property type="term" value="C:chloroplast"/>
    <property type="evidence" value="ECO:0007669"/>
    <property type="project" value="UniProtKB-SubCell"/>
</dbReference>
<dbReference type="InterPro" id="IPR018259">
    <property type="entry name" value="Ribosomal_eL21_CS"/>
</dbReference>
<feature type="region of interest" description="Disordered" evidence="7">
    <location>
        <begin position="96"/>
        <end position="125"/>
    </location>
</feature>
<sequence length="125" mass="14329">MPHSFGYRARTRDMFARDFGKNGVNELSIYLRKYKRGDYVDIKCNPSIHKGMPFKYYHGRTGIVFNVTKTSLGVRVNKQVNGRIISKQIHVRVEHVSPSKCRDEMKRRVKENEAAKKAARAGGGD</sequence>
<dbReference type="eggNOG" id="KOG1732">
    <property type="taxonomic scope" value="Eukaryota"/>
</dbReference>
<keyword evidence="9" id="KW-1185">Reference proteome</keyword>
<reference evidence="8 9" key="1">
    <citation type="journal article" date="2010" name="Nature">
        <title>The Ectocarpus genome and the independent evolution of multicellularity in brown algae.</title>
        <authorList>
            <person name="Cock J.M."/>
            <person name="Sterck L."/>
            <person name="Rouze P."/>
            <person name="Scornet D."/>
            <person name="Allen A.E."/>
            <person name="Amoutzias G."/>
            <person name="Anthouard V."/>
            <person name="Artiguenave F."/>
            <person name="Aury J.M."/>
            <person name="Badger J.H."/>
            <person name="Beszteri B."/>
            <person name="Billiau K."/>
            <person name="Bonnet E."/>
            <person name="Bothwell J.H."/>
            <person name="Bowler C."/>
            <person name="Boyen C."/>
            <person name="Brownlee C."/>
            <person name="Carrano C.J."/>
            <person name="Charrier B."/>
            <person name="Cho G.Y."/>
            <person name="Coelho S.M."/>
            <person name="Collen J."/>
            <person name="Corre E."/>
            <person name="Da Silva C."/>
            <person name="Delage L."/>
            <person name="Delaroque N."/>
            <person name="Dittami S.M."/>
            <person name="Doulbeau S."/>
            <person name="Elias M."/>
            <person name="Farnham G."/>
            <person name="Gachon C.M."/>
            <person name="Gschloessl B."/>
            <person name="Heesch S."/>
            <person name="Jabbari K."/>
            <person name="Jubin C."/>
            <person name="Kawai H."/>
            <person name="Kimura K."/>
            <person name="Kloareg B."/>
            <person name="Kupper F.C."/>
            <person name="Lang D."/>
            <person name="Le Bail A."/>
            <person name="Leblanc C."/>
            <person name="Lerouge P."/>
            <person name="Lohr M."/>
            <person name="Lopez P.J."/>
            <person name="Martens C."/>
            <person name="Maumus F."/>
            <person name="Michel G."/>
            <person name="Miranda-Saavedra D."/>
            <person name="Morales J."/>
            <person name="Moreau H."/>
            <person name="Motomura T."/>
            <person name="Nagasato C."/>
            <person name="Napoli C.A."/>
            <person name="Nelson D.R."/>
            <person name="Nyvall-Collen P."/>
            <person name="Peters A.F."/>
            <person name="Pommier C."/>
            <person name="Potin P."/>
            <person name="Poulain J."/>
            <person name="Quesneville H."/>
            <person name="Read B."/>
            <person name="Rensing S.A."/>
            <person name="Ritter A."/>
            <person name="Rousvoal S."/>
            <person name="Samanta M."/>
            <person name="Samson G."/>
            <person name="Schroeder D.C."/>
            <person name="Segurens B."/>
            <person name="Strittmatter M."/>
            <person name="Tonon T."/>
            <person name="Tregear J.W."/>
            <person name="Valentin K."/>
            <person name="von Dassow P."/>
            <person name="Yamagishi T."/>
            <person name="Van de Peer Y."/>
            <person name="Wincker P."/>
        </authorList>
    </citation>
    <scope>NUCLEOTIDE SEQUENCE [LARGE SCALE GENOMIC DNA]</scope>
    <source>
        <strain evidence="9">Ec32 / CCAP1310/4</strain>
    </source>
</reference>
<evidence type="ECO:0000256" key="1">
    <source>
        <dbReference type="ARBA" id="ARBA00004229"/>
    </source>
</evidence>
<comment type="subcellular location">
    <subcellularLocation>
        <location evidence="1">Plastid</location>
        <location evidence="1">Chloroplast</location>
    </subcellularLocation>
</comment>
<dbReference type="InterPro" id="IPR008991">
    <property type="entry name" value="Translation_prot_SH3-like_sf"/>
</dbReference>
<dbReference type="GO" id="GO:1990904">
    <property type="term" value="C:ribonucleoprotein complex"/>
    <property type="evidence" value="ECO:0007669"/>
    <property type="project" value="UniProtKB-KW"/>
</dbReference>
<keyword evidence="6" id="KW-0687">Ribonucleoprotein</keyword>
<evidence type="ECO:0000256" key="4">
    <source>
        <dbReference type="ARBA" id="ARBA00022640"/>
    </source>
</evidence>
<keyword evidence="5" id="KW-0689">Ribosomal protein</keyword>
<dbReference type="InterPro" id="IPR001147">
    <property type="entry name" value="Ribosomal_eL21"/>
</dbReference>
<dbReference type="GO" id="GO:0005840">
    <property type="term" value="C:ribosome"/>
    <property type="evidence" value="ECO:0007669"/>
    <property type="project" value="UniProtKB-KW"/>
</dbReference>
<comment type="similarity">
    <text evidence="2">Belongs to the eukaryotic ribosomal protein eL21 family.</text>
</comment>
<dbReference type="InParanoid" id="D8LFN3"/>
<dbReference type="Proteomes" id="UP000002630">
    <property type="component" value="Unassembled WGS sequence"/>
</dbReference>
<evidence type="ECO:0000256" key="6">
    <source>
        <dbReference type="ARBA" id="ARBA00023274"/>
    </source>
</evidence>